<dbReference type="AlphaFoldDB" id="A0A5C2SM24"/>
<dbReference type="Proteomes" id="UP000313359">
    <property type="component" value="Unassembled WGS sequence"/>
</dbReference>
<dbReference type="EMBL" id="ML122254">
    <property type="protein sequence ID" value="RPD64189.1"/>
    <property type="molecule type" value="Genomic_DNA"/>
</dbReference>
<evidence type="ECO:0008006" key="3">
    <source>
        <dbReference type="Google" id="ProtNLM"/>
    </source>
</evidence>
<evidence type="ECO:0000313" key="2">
    <source>
        <dbReference type="Proteomes" id="UP000313359"/>
    </source>
</evidence>
<proteinExistence type="predicted"/>
<accession>A0A5C2SM24</accession>
<name>A0A5C2SM24_9APHY</name>
<gene>
    <name evidence="1" type="ORF">L227DRAFT_495694</name>
</gene>
<evidence type="ECO:0000313" key="1">
    <source>
        <dbReference type="EMBL" id="RPD64189.1"/>
    </source>
</evidence>
<organism evidence="1 2">
    <name type="scientific">Lentinus tigrinus ALCF2SS1-6</name>
    <dbReference type="NCBI Taxonomy" id="1328759"/>
    <lineage>
        <taxon>Eukaryota</taxon>
        <taxon>Fungi</taxon>
        <taxon>Dikarya</taxon>
        <taxon>Basidiomycota</taxon>
        <taxon>Agaricomycotina</taxon>
        <taxon>Agaricomycetes</taxon>
        <taxon>Polyporales</taxon>
        <taxon>Polyporaceae</taxon>
        <taxon>Lentinus</taxon>
    </lineage>
</organism>
<sequence length="325" mass="36383">LPAELLDSIALLLLRDAASFSAIASFSLVSWQFRKIAFRRYYDTLRVRSARHWVRLCRIDGIYSWVRSLDSSTPFFQYKMDALSRFSSLQNLTLDFSADGLATQRSRCALVFKHVTADLSSLKLICLPRIDVSLLSLLAGRFPSLSKLELSCTDRLDEGCCWLCYEESSSCITHSPIPDHFPSTERLASVFGKTLKPLRKLEHLFLGLFLSDADMLSCHLDRCATVVISSPRTGSYSSPPFGPDRCAICVAEHGAKVREREHIASALLAKLLPSLKTIGWSTCFAKDRPGDDVERKVTTFFTSGLEEKAAMARRRSALVGQEDDR</sequence>
<reference evidence="1" key="1">
    <citation type="journal article" date="2018" name="Genome Biol. Evol.">
        <title>Genomics and development of Lentinus tigrinus, a white-rot wood-decaying mushroom with dimorphic fruiting bodies.</title>
        <authorList>
            <person name="Wu B."/>
            <person name="Xu Z."/>
            <person name="Knudson A."/>
            <person name="Carlson A."/>
            <person name="Chen N."/>
            <person name="Kovaka S."/>
            <person name="LaButti K."/>
            <person name="Lipzen A."/>
            <person name="Pennachio C."/>
            <person name="Riley R."/>
            <person name="Schakwitz W."/>
            <person name="Umezawa K."/>
            <person name="Ohm R.A."/>
            <person name="Grigoriev I.V."/>
            <person name="Nagy L.G."/>
            <person name="Gibbons J."/>
            <person name="Hibbett D."/>
        </authorList>
    </citation>
    <scope>NUCLEOTIDE SEQUENCE [LARGE SCALE GENOMIC DNA]</scope>
    <source>
        <strain evidence="1">ALCF2SS1-6</strain>
    </source>
</reference>
<keyword evidence="2" id="KW-1185">Reference proteome</keyword>
<feature type="non-terminal residue" evidence="1">
    <location>
        <position position="1"/>
    </location>
</feature>
<protein>
    <recommendedName>
        <fullName evidence="3">F-box domain-containing protein</fullName>
    </recommendedName>
</protein>
<dbReference type="OrthoDB" id="3159295at2759"/>